<dbReference type="Pfam" id="PF10934">
    <property type="entry name" value="Sheath_initiator"/>
    <property type="match status" value="1"/>
</dbReference>
<reference evidence="1" key="2">
    <citation type="journal article" date="2021" name="PeerJ">
        <title>Extensive microbial diversity within the chicken gut microbiome revealed by metagenomics and culture.</title>
        <authorList>
            <person name="Gilroy R."/>
            <person name="Ravi A."/>
            <person name="Getino M."/>
            <person name="Pursley I."/>
            <person name="Horton D.L."/>
            <person name="Alikhan N.F."/>
            <person name="Baker D."/>
            <person name="Gharbi K."/>
            <person name="Hall N."/>
            <person name="Watson M."/>
            <person name="Adriaenssens E.M."/>
            <person name="Foster-Nyarko E."/>
            <person name="Jarju S."/>
            <person name="Secka A."/>
            <person name="Antonio M."/>
            <person name="Oren A."/>
            <person name="Chaudhuri R.R."/>
            <person name="La Ragione R."/>
            <person name="Hildebrand F."/>
            <person name="Pallen M.J."/>
        </authorList>
    </citation>
    <scope>NUCLEOTIDE SEQUENCE</scope>
    <source>
        <strain evidence="1">ChiBcec7-5410</strain>
    </source>
</reference>
<accession>A0A9D1H7V8</accession>
<comment type="caution">
    <text evidence="1">The sequence shown here is derived from an EMBL/GenBank/DDBJ whole genome shotgun (WGS) entry which is preliminary data.</text>
</comment>
<evidence type="ECO:0000313" key="1">
    <source>
        <dbReference type="EMBL" id="HIT94394.1"/>
    </source>
</evidence>
<dbReference type="SUPFAM" id="SSF160719">
    <property type="entry name" value="gpW/gp25-like"/>
    <property type="match status" value="1"/>
</dbReference>
<organism evidence="1 2">
    <name type="scientific">Candidatus Faecivivens stercoripullorum</name>
    <dbReference type="NCBI Taxonomy" id="2840805"/>
    <lineage>
        <taxon>Bacteria</taxon>
        <taxon>Bacillati</taxon>
        <taxon>Bacillota</taxon>
        <taxon>Clostridia</taxon>
        <taxon>Eubacteriales</taxon>
        <taxon>Oscillospiraceae</taxon>
        <taxon>Oscillospiraceae incertae sedis</taxon>
        <taxon>Candidatus Faecivivens</taxon>
    </lineage>
</organism>
<dbReference type="EMBL" id="DVLW01000114">
    <property type="protein sequence ID" value="HIT94394.1"/>
    <property type="molecule type" value="Genomic_DNA"/>
</dbReference>
<evidence type="ECO:0000313" key="2">
    <source>
        <dbReference type="Proteomes" id="UP000824160"/>
    </source>
</evidence>
<dbReference type="AlphaFoldDB" id="A0A9D1H7V8"/>
<dbReference type="InterPro" id="IPR020288">
    <property type="entry name" value="Sheath_initiator"/>
</dbReference>
<protein>
    <submittedName>
        <fullName evidence="1">DUF2634 domain-containing protein</fullName>
    </submittedName>
</protein>
<dbReference type="Proteomes" id="UP000824160">
    <property type="component" value="Unassembled WGS sequence"/>
</dbReference>
<reference evidence="1" key="1">
    <citation type="submission" date="2020-10" db="EMBL/GenBank/DDBJ databases">
        <authorList>
            <person name="Gilroy R."/>
        </authorList>
    </citation>
    <scope>NUCLEOTIDE SEQUENCE</scope>
    <source>
        <strain evidence="1">ChiBcec7-5410</strain>
    </source>
</reference>
<sequence length="133" mass="14934">MSILSLLPVIEGGSSRPMGDVTWNLEQMRGEKISGMDSLCQSIRLALEVPRYRYPIYSWQYGSELETLIGSGFEEVSEKAPAMIRDALERDDRIESVDGFVIVRSEQRGAADISFTVHSRLGNVEAFWTIETS</sequence>
<name>A0A9D1H7V8_9FIRM</name>
<gene>
    <name evidence="1" type="ORF">IAC43_04360</name>
</gene>
<proteinExistence type="predicted"/>